<dbReference type="EnsemblMetazoa" id="OVOC8975.1">
    <property type="protein sequence ID" value="OVOC8975.1"/>
    <property type="gene ID" value="WBGene00245784"/>
</dbReference>
<dbReference type="Proteomes" id="UP000024404">
    <property type="component" value="Unassembled WGS sequence"/>
</dbReference>
<evidence type="ECO:0000313" key="2">
    <source>
        <dbReference type="Proteomes" id="UP000024404"/>
    </source>
</evidence>
<protein>
    <submittedName>
        <fullName evidence="1">Uncharacterized protein</fullName>
    </submittedName>
</protein>
<accession>A0A8R1Y8I9</accession>
<evidence type="ECO:0000313" key="1">
    <source>
        <dbReference type="EnsemblMetazoa" id="OVOC8975.1"/>
    </source>
</evidence>
<keyword evidence="2" id="KW-1185">Reference proteome</keyword>
<organism evidence="1 2">
    <name type="scientific">Onchocerca volvulus</name>
    <dbReference type="NCBI Taxonomy" id="6282"/>
    <lineage>
        <taxon>Eukaryota</taxon>
        <taxon>Metazoa</taxon>
        <taxon>Ecdysozoa</taxon>
        <taxon>Nematoda</taxon>
        <taxon>Chromadorea</taxon>
        <taxon>Rhabditida</taxon>
        <taxon>Spirurina</taxon>
        <taxon>Spiruromorpha</taxon>
        <taxon>Filarioidea</taxon>
        <taxon>Onchocercidae</taxon>
        <taxon>Onchocerca</taxon>
    </lineage>
</organism>
<proteinExistence type="predicted"/>
<dbReference type="EMBL" id="CMVM020000250">
    <property type="status" value="NOT_ANNOTATED_CDS"/>
    <property type="molecule type" value="Genomic_DNA"/>
</dbReference>
<dbReference type="AlphaFoldDB" id="A0A8R1Y8I9"/>
<sequence>MVDLAVTTTENNSVFSKWFHPGCQIFNYRGEREKNSTFENEKKNDSNQFLNDKLKEKRANKKYIKAHFMRIKVLPLGTFKLPFICCYCRNFCNKCYFCHPKGIPKIPTIHNITKDKLEYALGHYFSFRDIFVYREEKKEMLFVSKKRLSVYYNMLLMNKYKLTINIFDYISLFDECSNDILSYTE</sequence>
<reference evidence="2" key="1">
    <citation type="submission" date="2013-10" db="EMBL/GenBank/DDBJ databases">
        <title>Genome sequencing of Onchocerca volvulus.</title>
        <authorList>
            <person name="Cotton J."/>
            <person name="Tsai J."/>
            <person name="Stanley E."/>
            <person name="Tracey A."/>
            <person name="Holroyd N."/>
            <person name="Lustigman S."/>
            <person name="Berriman M."/>
        </authorList>
    </citation>
    <scope>NUCLEOTIDE SEQUENCE</scope>
</reference>
<name>A0A8R1Y8I9_ONCVO</name>
<reference evidence="1" key="2">
    <citation type="submission" date="2022-06" db="UniProtKB">
        <authorList>
            <consortium name="EnsemblMetazoa"/>
        </authorList>
    </citation>
    <scope>IDENTIFICATION</scope>
</reference>